<evidence type="ECO:0000259" key="2">
    <source>
        <dbReference type="PROSITE" id="PS51361"/>
    </source>
</evidence>
<dbReference type="GO" id="GO:0007165">
    <property type="term" value="P:signal transduction"/>
    <property type="evidence" value="ECO:0007669"/>
    <property type="project" value="InterPro"/>
</dbReference>
<dbReference type="InterPro" id="IPR009471">
    <property type="entry name" value="Ten_N"/>
</dbReference>
<dbReference type="GO" id="GO:0016020">
    <property type="term" value="C:membrane"/>
    <property type="evidence" value="ECO:0007669"/>
    <property type="project" value="InterPro"/>
</dbReference>
<comment type="caution">
    <text evidence="3">The sequence shown here is derived from an EMBL/GenBank/DDBJ whole genome shotgun (WGS) entry which is preliminary data.</text>
</comment>
<gene>
    <name evidence="3" type="ORF">PLEPLA_LOCUS29966</name>
</gene>
<keyword evidence="4" id="KW-1185">Reference proteome</keyword>
<dbReference type="AlphaFoldDB" id="A0A9N7V1F0"/>
<sequence length="167" mass="17918">MEILAKRAANHHSQSTLRPPLPPPHNHHTLSHQSANSLNRNTLRGGRNPIHAPAPGTGDGPTTPESVQLQDSWVLNSNVPLETSIWLCSGGGVAHGSEPVAVNEAQSSTQTFQHHPPAQIGPSSLVLDGRDWVGWLELLELVTGLEPGRQSQRVTPSRWQGSSSISL</sequence>
<reference evidence="3" key="1">
    <citation type="submission" date="2020-03" db="EMBL/GenBank/DDBJ databases">
        <authorList>
            <person name="Weist P."/>
        </authorList>
    </citation>
    <scope>NUCLEOTIDE SEQUENCE</scope>
</reference>
<dbReference type="PROSITE" id="PS51361">
    <property type="entry name" value="TENEURIN_N"/>
    <property type="match status" value="1"/>
</dbReference>
<protein>
    <recommendedName>
        <fullName evidence="2">Teneurin N-terminal domain-containing protein</fullName>
    </recommendedName>
</protein>
<dbReference type="EMBL" id="CADEAL010002813">
    <property type="protein sequence ID" value="CAB1442285.1"/>
    <property type="molecule type" value="Genomic_DNA"/>
</dbReference>
<feature type="region of interest" description="Disordered" evidence="1">
    <location>
        <begin position="1"/>
        <end position="66"/>
    </location>
</feature>
<accession>A0A9N7V1F0</accession>
<feature type="domain" description="Teneurin N-terminal" evidence="2">
    <location>
        <begin position="1"/>
        <end position="83"/>
    </location>
</feature>
<dbReference type="Pfam" id="PF06484">
    <property type="entry name" value="Ten_N"/>
    <property type="match status" value="1"/>
</dbReference>
<evidence type="ECO:0000256" key="1">
    <source>
        <dbReference type="SAM" id="MobiDB-lite"/>
    </source>
</evidence>
<organism evidence="3 4">
    <name type="scientific">Pleuronectes platessa</name>
    <name type="common">European plaice</name>
    <dbReference type="NCBI Taxonomy" id="8262"/>
    <lineage>
        <taxon>Eukaryota</taxon>
        <taxon>Metazoa</taxon>
        <taxon>Chordata</taxon>
        <taxon>Craniata</taxon>
        <taxon>Vertebrata</taxon>
        <taxon>Euteleostomi</taxon>
        <taxon>Actinopterygii</taxon>
        <taxon>Neopterygii</taxon>
        <taxon>Teleostei</taxon>
        <taxon>Neoteleostei</taxon>
        <taxon>Acanthomorphata</taxon>
        <taxon>Carangaria</taxon>
        <taxon>Pleuronectiformes</taxon>
        <taxon>Pleuronectoidei</taxon>
        <taxon>Pleuronectidae</taxon>
        <taxon>Pleuronectes</taxon>
    </lineage>
</organism>
<name>A0A9N7V1F0_PLEPL</name>
<evidence type="ECO:0000313" key="3">
    <source>
        <dbReference type="EMBL" id="CAB1442285.1"/>
    </source>
</evidence>
<dbReference type="Proteomes" id="UP001153269">
    <property type="component" value="Unassembled WGS sequence"/>
</dbReference>
<feature type="compositionally biased region" description="Polar residues" evidence="1">
    <location>
        <begin position="31"/>
        <end position="42"/>
    </location>
</feature>
<proteinExistence type="predicted"/>
<evidence type="ECO:0000313" key="4">
    <source>
        <dbReference type="Proteomes" id="UP001153269"/>
    </source>
</evidence>